<name>A0A0C2GAG0_9ACTN</name>
<evidence type="ECO:0000313" key="2">
    <source>
        <dbReference type="Proteomes" id="UP000031675"/>
    </source>
</evidence>
<reference evidence="2" key="1">
    <citation type="journal article" date="2015" name="Chem. Biol.">
        <title>Structure, bioactivity, and resistance mechanism of streptomonomicin, an unusual lasso Peptide from an understudied halophilic actinomycete.</title>
        <authorList>
            <person name="Metelev M."/>
            <person name="Tietz J.I."/>
            <person name="Melby J.O."/>
            <person name="Blair P.M."/>
            <person name="Zhu L."/>
            <person name="Livnat I."/>
            <person name="Severinov K."/>
            <person name="Mitchell D.A."/>
        </authorList>
    </citation>
    <scope>NUCLEOTIDE SEQUENCE [LARGE SCALE GENOMIC DNA]</scope>
    <source>
        <strain evidence="2">YIM 90003</strain>
    </source>
</reference>
<dbReference type="AlphaFoldDB" id="A0A0C2GAG0"/>
<evidence type="ECO:0000313" key="1">
    <source>
        <dbReference type="EMBL" id="KII00399.1"/>
    </source>
</evidence>
<dbReference type="Proteomes" id="UP000031675">
    <property type="component" value="Unassembled WGS sequence"/>
</dbReference>
<dbReference type="InterPro" id="IPR019734">
    <property type="entry name" value="TPR_rpt"/>
</dbReference>
<dbReference type="InterPro" id="IPR011990">
    <property type="entry name" value="TPR-like_helical_dom_sf"/>
</dbReference>
<accession>A0A0C2GAG0</accession>
<dbReference type="PANTHER" id="PTHR46082">
    <property type="entry name" value="ATP/GTP-BINDING PROTEIN-RELATED"/>
    <property type="match status" value="1"/>
</dbReference>
<protein>
    <submittedName>
        <fullName evidence="1">Uncharacterized protein</fullName>
    </submittedName>
</protein>
<keyword evidence="2" id="KW-1185">Reference proteome</keyword>
<proteinExistence type="predicted"/>
<dbReference type="Pfam" id="PF13424">
    <property type="entry name" value="TPR_12"/>
    <property type="match status" value="3"/>
</dbReference>
<dbReference type="EMBL" id="JROO01000004">
    <property type="protein sequence ID" value="KII00399.1"/>
    <property type="molecule type" value="Genomic_DNA"/>
</dbReference>
<dbReference type="SMART" id="SM00028">
    <property type="entry name" value="TPR"/>
    <property type="match status" value="3"/>
</dbReference>
<dbReference type="SUPFAM" id="SSF48452">
    <property type="entry name" value="TPR-like"/>
    <property type="match status" value="2"/>
</dbReference>
<gene>
    <name evidence="1" type="ORF">LP52_02120</name>
</gene>
<comment type="caution">
    <text evidence="1">The sequence shown here is derived from an EMBL/GenBank/DDBJ whole genome shotgun (WGS) entry which is preliminary data.</text>
</comment>
<dbReference type="InterPro" id="IPR053137">
    <property type="entry name" value="NLR-like"/>
</dbReference>
<dbReference type="PANTHER" id="PTHR46082:SF6">
    <property type="entry name" value="AAA+ ATPASE DOMAIN-CONTAINING PROTEIN-RELATED"/>
    <property type="match status" value="1"/>
</dbReference>
<organism evidence="1 2">
    <name type="scientific">Streptomonospora alba</name>
    <dbReference type="NCBI Taxonomy" id="183763"/>
    <lineage>
        <taxon>Bacteria</taxon>
        <taxon>Bacillati</taxon>
        <taxon>Actinomycetota</taxon>
        <taxon>Actinomycetes</taxon>
        <taxon>Streptosporangiales</taxon>
        <taxon>Nocardiopsidaceae</taxon>
        <taxon>Streptomonospora</taxon>
    </lineage>
</organism>
<sequence>MSDWGVRLVAFWRSLLHKAGFSPAEPGIATRSSDGEHGRTPAMRAAALEQVLERHVASLGSDSPRTIATRNNLASKYAQIGRRGAAVAQFEQALNDAVNTYGEAHQQTDVIRENLAWCYEDSGRHADAAEQWEALLKRRDEQLGPVAADTVTARSRLAINYRKSGRYDAAIAHYEKAVEDAGVPEGREDLRLGLSLAFAAVGRDDEAVQQLRMVLAQRRRRLGTRHLDTLLVQHRLGRAYTEAGRLEDAADTLRDAYLNGLSASGDPDIRMLTLRLRRDLAGALSAQGRHRDAAALF</sequence>
<dbReference type="Gene3D" id="1.25.40.10">
    <property type="entry name" value="Tetratricopeptide repeat domain"/>
    <property type="match status" value="2"/>
</dbReference>
<dbReference type="STRING" id="183763.LP52_02120"/>